<feature type="compositionally biased region" description="Basic and acidic residues" evidence="1">
    <location>
        <begin position="145"/>
        <end position="157"/>
    </location>
</feature>
<reference evidence="3" key="1">
    <citation type="submission" date="2021-10" db="EMBL/GenBank/DDBJ databases">
        <title>Tropical sea cucumber genome reveals ecological adaptation and Cuvierian tubules defense mechanism.</title>
        <authorList>
            <person name="Chen T."/>
        </authorList>
    </citation>
    <scope>NUCLEOTIDE SEQUENCE</scope>
    <source>
        <strain evidence="3">Nanhai2018</strain>
        <tissue evidence="3">Muscle</tissue>
    </source>
</reference>
<evidence type="ECO:0000256" key="2">
    <source>
        <dbReference type="SAM" id="SignalP"/>
    </source>
</evidence>
<dbReference type="Proteomes" id="UP001152320">
    <property type="component" value="Chromosome 13"/>
</dbReference>
<feature type="compositionally biased region" description="Basic residues" evidence="1">
    <location>
        <begin position="126"/>
        <end position="144"/>
    </location>
</feature>
<dbReference type="AlphaFoldDB" id="A0A9Q1BQH1"/>
<sequence>MKRIIVLLSLSLALRVFGVPWSKEIGLEHSRRIRSTDDEQSGELQLDTGDYPVEEKRDTIQQEAKKGWGGGGGGGGRGGGGGGGGNPGGGKGGGGGNAGGHHGCNGQNGCRGCQDSDSSDRDHSKGHGSRHNHGHSHGSHGHSHGSHERHSGGHDSHGSGNSRHGGNSHGCRGCHGSHEHRRMMGPMLREPFLLDTLRQSEPAHVPSI</sequence>
<evidence type="ECO:0000256" key="1">
    <source>
        <dbReference type="SAM" id="MobiDB-lite"/>
    </source>
</evidence>
<accession>A0A9Q1BQH1</accession>
<comment type="caution">
    <text evidence="3">The sequence shown here is derived from an EMBL/GenBank/DDBJ whole genome shotgun (WGS) entry which is preliminary data.</text>
</comment>
<feature type="region of interest" description="Disordered" evidence="1">
    <location>
        <begin position="33"/>
        <end position="94"/>
    </location>
</feature>
<feature type="compositionally biased region" description="Gly residues" evidence="1">
    <location>
        <begin position="67"/>
        <end position="94"/>
    </location>
</feature>
<feature type="region of interest" description="Disordered" evidence="1">
    <location>
        <begin position="111"/>
        <end position="178"/>
    </location>
</feature>
<name>A0A9Q1BQH1_HOLLE</name>
<organism evidence="3 4">
    <name type="scientific">Holothuria leucospilota</name>
    <name type="common">Black long sea cucumber</name>
    <name type="synonym">Mertensiothuria leucospilota</name>
    <dbReference type="NCBI Taxonomy" id="206669"/>
    <lineage>
        <taxon>Eukaryota</taxon>
        <taxon>Metazoa</taxon>
        <taxon>Echinodermata</taxon>
        <taxon>Eleutherozoa</taxon>
        <taxon>Echinozoa</taxon>
        <taxon>Holothuroidea</taxon>
        <taxon>Aspidochirotacea</taxon>
        <taxon>Aspidochirotida</taxon>
        <taxon>Holothuriidae</taxon>
        <taxon>Holothuria</taxon>
    </lineage>
</organism>
<protein>
    <submittedName>
        <fullName evidence="3">Uncharacterized protein</fullName>
    </submittedName>
</protein>
<evidence type="ECO:0000313" key="4">
    <source>
        <dbReference type="Proteomes" id="UP001152320"/>
    </source>
</evidence>
<dbReference type="EMBL" id="JAIZAY010000013">
    <property type="protein sequence ID" value="KAJ8030709.1"/>
    <property type="molecule type" value="Genomic_DNA"/>
</dbReference>
<proteinExistence type="predicted"/>
<keyword evidence="4" id="KW-1185">Reference proteome</keyword>
<feature type="chain" id="PRO_5040158654" evidence="2">
    <location>
        <begin position="19"/>
        <end position="208"/>
    </location>
</feature>
<evidence type="ECO:0000313" key="3">
    <source>
        <dbReference type="EMBL" id="KAJ8030709.1"/>
    </source>
</evidence>
<keyword evidence="2" id="KW-0732">Signal</keyword>
<gene>
    <name evidence="3" type="ORF">HOLleu_27193</name>
</gene>
<feature type="signal peptide" evidence="2">
    <location>
        <begin position="1"/>
        <end position="18"/>
    </location>
</feature>
<feature type="compositionally biased region" description="Basic and acidic residues" evidence="1">
    <location>
        <begin position="53"/>
        <end position="66"/>
    </location>
</feature>